<keyword evidence="3" id="KW-1185">Reference proteome</keyword>
<dbReference type="InterPro" id="IPR004401">
    <property type="entry name" value="YbaB/EbfC"/>
</dbReference>
<comment type="caution">
    <text evidence="2">The sequence shown here is derived from an EMBL/GenBank/DDBJ whole genome shotgun (WGS) entry which is preliminary data.</text>
</comment>
<dbReference type="InterPro" id="IPR036894">
    <property type="entry name" value="YbaB-like_sf"/>
</dbReference>
<accession>A0A4S8QLE1</accession>
<name>A0A4S8QLE1_9ACTN</name>
<gene>
    <name evidence="2" type="ORF">FAB82_10570</name>
</gene>
<evidence type="ECO:0000313" key="2">
    <source>
        <dbReference type="EMBL" id="THV41544.1"/>
    </source>
</evidence>
<dbReference type="OrthoDB" id="3476360at2"/>
<evidence type="ECO:0000256" key="1">
    <source>
        <dbReference type="SAM" id="MobiDB-lite"/>
    </source>
</evidence>
<evidence type="ECO:0000313" key="3">
    <source>
        <dbReference type="Proteomes" id="UP000308760"/>
    </source>
</evidence>
<dbReference type="Pfam" id="PF02575">
    <property type="entry name" value="YbaB_DNA_bd"/>
    <property type="match status" value="1"/>
</dbReference>
<proteinExistence type="predicted"/>
<dbReference type="SUPFAM" id="SSF82607">
    <property type="entry name" value="YbaB-like"/>
    <property type="match status" value="1"/>
</dbReference>
<reference evidence="3" key="1">
    <citation type="submission" date="2019-04" db="EMBL/GenBank/DDBJ databases">
        <title>Nocardioides xinjiangensis sp. nov.</title>
        <authorList>
            <person name="Liu S."/>
        </authorList>
    </citation>
    <scope>NUCLEOTIDE SEQUENCE [LARGE SCALE GENOMIC DNA]</scope>
    <source>
        <strain evidence="3">18</strain>
    </source>
</reference>
<dbReference type="Gene3D" id="3.30.1310.10">
    <property type="entry name" value="Nucleoid-associated protein YbaB-like domain"/>
    <property type="match status" value="1"/>
</dbReference>
<dbReference type="EMBL" id="STGY01000042">
    <property type="protein sequence ID" value="THV41544.1"/>
    <property type="molecule type" value="Genomic_DNA"/>
</dbReference>
<organism evidence="2 3">
    <name type="scientific">Glycomyces buryatensis</name>
    <dbReference type="NCBI Taxonomy" id="2570927"/>
    <lineage>
        <taxon>Bacteria</taxon>
        <taxon>Bacillati</taxon>
        <taxon>Actinomycetota</taxon>
        <taxon>Actinomycetes</taxon>
        <taxon>Glycomycetales</taxon>
        <taxon>Glycomycetaceae</taxon>
        <taxon>Glycomyces</taxon>
    </lineage>
</organism>
<dbReference type="AlphaFoldDB" id="A0A4S8QLE1"/>
<sequence>MMRTPEEIMQSLESRVAQIQERASRAEEQLAAASTSLSSDDETVTVTVNAGGALTGLRFSPQARGMSGAGLAELTLETYQRAAAEAGRKTTEIMGGLVGGDSEAMGMLQSFTDPRQES</sequence>
<dbReference type="GO" id="GO:0003677">
    <property type="term" value="F:DNA binding"/>
    <property type="evidence" value="ECO:0007669"/>
    <property type="project" value="InterPro"/>
</dbReference>
<feature type="region of interest" description="Disordered" evidence="1">
    <location>
        <begin position="1"/>
        <end position="23"/>
    </location>
</feature>
<reference evidence="2 3" key="2">
    <citation type="submission" date="2019-05" db="EMBL/GenBank/DDBJ databases">
        <title>Glycomyces buryatensis sp. nov.</title>
        <authorList>
            <person name="Nikitina E."/>
        </authorList>
    </citation>
    <scope>NUCLEOTIDE SEQUENCE [LARGE SCALE GENOMIC DNA]</scope>
    <source>
        <strain evidence="2 3">18</strain>
    </source>
</reference>
<dbReference type="Proteomes" id="UP000308760">
    <property type="component" value="Unassembled WGS sequence"/>
</dbReference>
<protein>
    <submittedName>
        <fullName evidence="2">YbaB/EbfC family nucleoid-associated protein</fullName>
    </submittedName>
</protein>